<keyword evidence="2 7" id="KW-0547">Nucleotide-binding</keyword>
<comment type="caution">
    <text evidence="11">The sequence shown here is derived from an EMBL/GenBank/DDBJ whole genome shotgun (WGS) entry which is preliminary data.</text>
</comment>
<dbReference type="PANTHER" id="PTHR47963">
    <property type="entry name" value="DEAD-BOX ATP-DEPENDENT RNA HELICASE 47, MITOCHONDRIAL"/>
    <property type="match status" value="1"/>
</dbReference>
<dbReference type="GO" id="GO:0003723">
    <property type="term" value="F:RNA binding"/>
    <property type="evidence" value="ECO:0007669"/>
    <property type="project" value="TreeGrafter"/>
</dbReference>
<dbReference type="SUPFAM" id="SSF52540">
    <property type="entry name" value="P-loop containing nucleoside triphosphate hydrolases"/>
    <property type="match status" value="1"/>
</dbReference>
<dbReference type="InterPro" id="IPR001650">
    <property type="entry name" value="Helicase_C-like"/>
</dbReference>
<evidence type="ECO:0000313" key="12">
    <source>
        <dbReference type="Proteomes" id="UP000308181"/>
    </source>
</evidence>
<dbReference type="RefSeq" id="WP_136826152.1">
    <property type="nucleotide sequence ID" value="NZ_SWBP01000003.1"/>
</dbReference>
<dbReference type="AlphaFoldDB" id="A0A4V5NX35"/>
<evidence type="ECO:0000256" key="6">
    <source>
        <dbReference type="PROSITE-ProRule" id="PRU00552"/>
    </source>
</evidence>
<evidence type="ECO:0000256" key="7">
    <source>
        <dbReference type="RuleBase" id="RU000492"/>
    </source>
</evidence>
<dbReference type="GO" id="GO:0003724">
    <property type="term" value="F:RNA helicase activity"/>
    <property type="evidence" value="ECO:0007669"/>
    <property type="project" value="UniProtKB-EC"/>
</dbReference>
<evidence type="ECO:0000256" key="2">
    <source>
        <dbReference type="ARBA" id="ARBA00022741"/>
    </source>
</evidence>
<dbReference type="InterPro" id="IPR027417">
    <property type="entry name" value="P-loop_NTPase"/>
</dbReference>
<sequence length="376" mass="42202">MNTFQDLGISSQFVKALEENHINTPTEIQQKAIPFLLKTGTDFIGQAQTGTGKTAAFGLPILSRIDPELQKIQALVICPTRELAQQIAKQLFKFTKYADYKIFTEAVYGGEKIDIQIGKLKRPTHIVVSTPGRLIDLLERKAIDLSKVKTIVLDEADEMLSMGFKADIDKILTFTSGKSNTWLFSATIPLALKEIIDEFMADDAFRIEVDKESIVNQDISHQYVICDIKDKVNVLSKFLQEMKDQRGIIFCRTKAGAQTLAKQLIAKNILAEAIHGDLGQRDREKVMRGFKNKRLQILIATDISARGIDVDSLSYVLHYQLPDQLEYYTHRSGRTARAGKQGFSLAFVAPSELSKVTEISNALHISFEKIDISFRS</sequence>
<protein>
    <recommendedName>
        <fullName evidence="1">RNA helicase</fullName>
        <ecNumber evidence="1">3.6.4.13</ecNumber>
    </recommendedName>
</protein>
<comment type="similarity">
    <text evidence="7">Belongs to the DEAD box helicase family.</text>
</comment>
<keyword evidence="12" id="KW-1185">Reference proteome</keyword>
<feature type="short sequence motif" description="Q motif" evidence="6">
    <location>
        <begin position="2"/>
        <end position="30"/>
    </location>
</feature>
<dbReference type="GO" id="GO:0005524">
    <property type="term" value="F:ATP binding"/>
    <property type="evidence" value="ECO:0007669"/>
    <property type="project" value="UniProtKB-KW"/>
</dbReference>
<dbReference type="CDD" id="cd18787">
    <property type="entry name" value="SF2_C_DEAD"/>
    <property type="match status" value="1"/>
</dbReference>
<dbReference type="CDD" id="cd00268">
    <property type="entry name" value="DEADc"/>
    <property type="match status" value="1"/>
</dbReference>
<dbReference type="InterPro" id="IPR014001">
    <property type="entry name" value="Helicase_ATP-bd"/>
</dbReference>
<dbReference type="PROSITE" id="PS00039">
    <property type="entry name" value="DEAD_ATP_HELICASE"/>
    <property type="match status" value="1"/>
</dbReference>
<dbReference type="InterPro" id="IPR050547">
    <property type="entry name" value="DEAD_box_RNA_helicases"/>
</dbReference>
<dbReference type="EMBL" id="SWBP01000003">
    <property type="protein sequence ID" value="TKB97577.1"/>
    <property type="molecule type" value="Genomic_DNA"/>
</dbReference>
<evidence type="ECO:0000313" key="11">
    <source>
        <dbReference type="EMBL" id="TKB97577.1"/>
    </source>
</evidence>
<organism evidence="11 12">
    <name type="scientific">Pedobacter cryophilus</name>
    <dbReference type="NCBI Taxonomy" id="2571271"/>
    <lineage>
        <taxon>Bacteria</taxon>
        <taxon>Pseudomonadati</taxon>
        <taxon>Bacteroidota</taxon>
        <taxon>Sphingobacteriia</taxon>
        <taxon>Sphingobacteriales</taxon>
        <taxon>Sphingobacteriaceae</taxon>
        <taxon>Pedobacter</taxon>
    </lineage>
</organism>
<dbReference type="PROSITE" id="PS51194">
    <property type="entry name" value="HELICASE_CTER"/>
    <property type="match status" value="1"/>
</dbReference>
<dbReference type="Gene3D" id="3.40.50.300">
    <property type="entry name" value="P-loop containing nucleotide triphosphate hydrolases"/>
    <property type="match status" value="2"/>
</dbReference>
<dbReference type="GO" id="GO:0016787">
    <property type="term" value="F:hydrolase activity"/>
    <property type="evidence" value="ECO:0007669"/>
    <property type="project" value="UniProtKB-KW"/>
</dbReference>
<dbReference type="Proteomes" id="UP000308181">
    <property type="component" value="Unassembled WGS sequence"/>
</dbReference>
<dbReference type="SMART" id="SM00487">
    <property type="entry name" value="DEXDc"/>
    <property type="match status" value="1"/>
</dbReference>
<gene>
    <name evidence="11" type="ORF">FA046_09400</name>
</gene>
<feature type="domain" description="DEAD-box RNA helicase Q" evidence="10">
    <location>
        <begin position="2"/>
        <end position="30"/>
    </location>
</feature>
<keyword evidence="3 7" id="KW-0378">Hydrolase</keyword>
<dbReference type="InterPro" id="IPR014014">
    <property type="entry name" value="RNA_helicase_DEAD_Q_motif"/>
</dbReference>
<evidence type="ECO:0000259" key="8">
    <source>
        <dbReference type="PROSITE" id="PS51192"/>
    </source>
</evidence>
<evidence type="ECO:0000256" key="4">
    <source>
        <dbReference type="ARBA" id="ARBA00022806"/>
    </source>
</evidence>
<dbReference type="PANTHER" id="PTHR47963:SF8">
    <property type="entry name" value="ATP-DEPENDENT RNA HELICASE DEAD"/>
    <property type="match status" value="1"/>
</dbReference>
<evidence type="ECO:0000259" key="9">
    <source>
        <dbReference type="PROSITE" id="PS51194"/>
    </source>
</evidence>
<keyword evidence="5 7" id="KW-0067">ATP-binding</keyword>
<feature type="domain" description="Helicase C-terminal" evidence="9">
    <location>
        <begin position="234"/>
        <end position="376"/>
    </location>
</feature>
<reference evidence="11 12" key="1">
    <citation type="submission" date="2019-04" db="EMBL/GenBank/DDBJ databases">
        <title>Pedobacter sp. AR-3-17 sp. nov., isolated from Arctic soil.</title>
        <authorList>
            <person name="Dahal R.H."/>
            <person name="Kim D.-U."/>
        </authorList>
    </citation>
    <scope>NUCLEOTIDE SEQUENCE [LARGE SCALE GENOMIC DNA]</scope>
    <source>
        <strain evidence="11 12">AR-3-17</strain>
    </source>
</reference>
<proteinExistence type="inferred from homology"/>
<dbReference type="EC" id="3.6.4.13" evidence="1"/>
<accession>A0A4V5NX35</accession>
<dbReference type="PROSITE" id="PS51192">
    <property type="entry name" value="HELICASE_ATP_BIND_1"/>
    <property type="match status" value="1"/>
</dbReference>
<dbReference type="PROSITE" id="PS51195">
    <property type="entry name" value="Q_MOTIF"/>
    <property type="match status" value="1"/>
</dbReference>
<evidence type="ECO:0000256" key="5">
    <source>
        <dbReference type="ARBA" id="ARBA00022840"/>
    </source>
</evidence>
<dbReference type="InterPro" id="IPR011545">
    <property type="entry name" value="DEAD/DEAH_box_helicase_dom"/>
</dbReference>
<dbReference type="OrthoDB" id="9785240at2"/>
<dbReference type="InterPro" id="IPR000629">
    <property type="entry name" value="RNA-helicase_DEAD-box_CS"/>
</dbReference>
<keyword evidence="4 7" id="KW-0347">Helicase</keyword>
<evidence type="ECO:0000256" key="3">
    <source>
        <dbReference type="ARBA" id="ARBA00022801"/>
    </source>
</evidence>
<dbReference type="SMART" id="SM00490">
    <property type="entry name" value="HELICc"/>
    <property type="match status" value="1"/>
</dbReference>
<dbReference type="Pfam" id="PF00270">
    <property type="entry name" value="DEAD"/>
    <property type="match status" value="1"/>
</dbReference>
<feature type="domain" description="Helicase ATP-binding" evidence="8">
    <location>
        <begin position="34"/>
        <end position="206"/>
    </location>
</feature>
<dbReference type="InterPro" id="IPR044742">
    <property type="entry name" value="DEAD/DEAH_RhlB"/>
</dbReference>
<evidence type="ECO:0000259" key="10">
    <source>
        <dbReference type="PROSITE" id="PS51195"/>
    </source>
</evidence>
<dbReference type="Pfam" id="PF00271">
    <property type="entry name" value="Helicase_C"/>
    <property type="match status" value="1"/>
</dbReference>
<evidence type="ECO:0000256" key="1">
    <source>
        <dbReference type="ARBA" id="ARBA00012552"/>
    </source>
</evidence>
<name>A0A4V5NX35_9SPHI</name>